<dbReference type="KEGG" id="har:HEAR0632"/>
<dbReference type="STRING" id="204773.HEAR0632"/>
<proteinExistence type="predicted"/>
<evidence type="ECO:0000313" key="1">
    <source>
        <dbReference type="EMBL" id="CAL60831.1"/>
    </source>
</evidence>
<evidence type="ECO:0000313" key="2">
    <source>
        <dbReference type="Proteomes" id="UP000006697"/>
    </source>
</evidence>
<gene>
    <name evidence="1" type="ordered locus">HEAR0632</name>
</gene>
<protein>
    <submittedName>
        <fullName evidence="1">Uncharacterized protein</fullName>
    </submittedName>
</protein>
<dbReference type="HOGENOM" id="CLU_2843872_0_0_4"/>
<dbReference type="AlphaFoldDB" id="A4G2U4"/>
<reference evidence="1 2" key="1">
    <citation type="journal article" date="2007" name="PLoS Genet.">
        <title>A tale of two oxidation states: bacterial colonization of arsenic-rich environments.</title>
        <authorList>
            <person name="Muller D."/>
            <person name="Medigue C."/>
            <person name="Koechler S."/>
            <person name="Barbe V."/>
            <person name="Barakat M."/>
            <person name="Talla E."/>
            <person name="Bonnefoy V."/>
            <person name="Krin E."/>
            <person name="Arsene-Ploetze F."/>
            <person name="Carapito C."/>
            <person name="Chandler M."/>
            <person name="Cournoyer B."/>
            <person name="Cruveiller S."/>
            <person name="Dossat C."/>
            <person name="Duval S."/>
            <person name="Heymann M."/>
            <person name="Leize E."/>
            <person name="Lieutaud A."/>
            <person name="Lievremont D."/>
            <person name="Makita Y."/>
            <person name="Mangenot S."/>
            <person name="Nitschke W."/>
            <person name="Ortet P."/>
            <person name="Perdrial N."/>
            <person name="Schoepp B."/>
            <person name="Siguier N."/>
            <person name="Simeonova D.D."/>
            <person name="Rouy Z."/>
            <person name="Segurens B."/>
            <person name="Turlin E."/>
            <person name="Vallenet D."/>
            <person name="Van Dorsselaer A."/>
            <person name="Weiss S."/>
            <person name="Weissenbach J."/>
            <person name="Lett M.C."/>
            <person name="Danchin A."/>
            <person name="Bertin P.N."/>
        </authorList>
    </citation>
    <scope>NUCLEOTIDE SEQUENCE [LARGE SCALE GENOMIC DNA]</scope>
    <source>
        <strain evidence="2">ULPAs1</strain>
    </source>
</reference>
<organism evidence="1 2">
    <name type="scientific">Herminiimonas arsenicoxydans</name>
    <dbReference type="NCBI Taxonomy" id="204773"/>
    <lineage>
        <taxon>Bacteria</taxon>
        <taxon>Pseudomonadati</taxon>
        <taxon>Pseudomonadota</taxon>
        <taxon>Betaproteobacteria</taxon>
        <taxon>Burkholderiales</taxon>
        <taxon>Oxalobacteraceae</taxon>
        <taxon>Herminiimonas</taxon>
    </lineage>
</organism>
<sequence length="65" mass="7206">MQRVGWQALNGTLLNGVLLEGAAGQGIRYKAQYAAAYLRPSIPSARYCFLPKYQHSGEMDEWSAT</sequence>
<keyword evidence="2" id="KW-1185">Reference proteome</keyword>
<dbReference type="Proteomes" id="UP000006697">
    <property type="component" value="Chromosome"/>
</dbReference>
<accession>A4G2U4</accession>
<name>A4G2U4_HERAR</name>
<dbReference type="EMBL" id="CU207211">
    <property type="protein sequence ID" value="CAL60831.1"/>
    <property type="molecule type" value="Genomic_DNA"/>
</dbReference>